<gene>
    <name evidence="1" type="ORF">K432DRAFT_215783</name>
</gene>
<sequence length="174" mass="19857">MERRLAERSARANRAVTLLEVADEEALRPRMKPTSNPLRVLSSSELDILQSTTSHLNMNLLLPTKIHPNLNPTEPTASPPILPPCLPPLKPGLPSIPTNTFSLDAFLLLKTPHRCHVPQPHRRHHLPLLLTLLYTLKNNPLRTLLLHPHPHGPLIRRRPPRRLAKHFPTLIERW</sequence>
<evidence type="ECO:0000313" key="2">
    <source>
        <dbReference type="Proteomes" id="UP000250266"/>
    </source>
</evidence>
<protein>
    <submittedName>
        <fullName evidence="1">Uncharacterized protein</fullName>
    </submittedName>
</protein>
<organism evidence="1 2">
    <name type="scientific">Lepidopterella palustris CBS 459.81</name>
    <dbReference type="NCBI Taxonomy" id="1314670"/>
    <lineage>
        <taxon>Eukaryota</taxon>
        <taxon>Fungi</taxon>
        <taxon>Dikarya</taxon>
        <taxon>Ascomycota</taxon>
        <taxon>Pezizomycotina</taxon>
        <taxon>Dothideomycetes</taxon>
        <taxon>Pleosporomycetidae</taxon>
        <taxon>Mytilinidiales</taxon>
        <taxon>Argynnaceae</taxon>
        <taxon>Lepidopterella</taxon>
    </lineage>
</organism>
<name>A0A8E2EEY9_9PEZI</name>
<reference evidence="1 2" key="1">
    <citation type="journal article" date="2016" name="Nat. Commun.">
        <title>Ectomycorrhizal ecology is imprinted in the genome of the dominant symbiotic fungus Cenococcum geophilum.</title>
        <authorList>
            <consortium name="DOE Joint Genome Institute"/>
            <person name="Peter M."/>
            <person name="Kohler A."/>
            <person name="Ohm R.A."/>
            <person name="Kuo A."/>
            <person name="Krutzmann J."/>
            <person name="Morin E."/>
            <person name="Arend M."/>
            <person name="Barry K.W."/>
            <person name="Binder M."/>
            <person name="Choi C."/>
            <person name="Clum A."/>
            <person name="Copeland A."/>
            <person name="Grisel N."/>
            <person name="Haridas S."/>
            <person name="Kipfer T."/>
            <person name="LaButti K."/>
            <person name="Lindquist E."/>
            <person name="Lipzen A."/>
            <person name="Maire R."/>
            <person name="Meier B."/>
            <person name="Mihaltcheva S."/>
            <person name="Molinier V."/>
            <person name="Murat C."/>
            <person name="Poggeler S."/>
            <person name="Quandt C.A."/>
            <person name="Sperisen C."/>
            <person name="Tritt A."/>
            <person name="Tisserant E."/>
            <person name="Crous P.W."/>
            <person name="Henrissat B."/>
            <person name="Nehls U."/>
            <person name="Egli S."/>
            <person name="Spatafora J.W."/>
            <person name="Grigoriev I.V."/>
            <person name="Martin F.M."/>
        </authorList>
    </citation>
    <scope>NUCLEOTIDE SEQUENCE [LARGE SCALE GENOMIC DNA]</scope>
    <source>
        <strain evidence="1 2">CBS 459.81</strain>
    </source>
</reference>
<evidence type="ECO:0000313" key="1">
    <source>
        <dbReference type="EMBL" id="OCK82613.1"/>
    </source>
</evidence>
<keyword evidence="2" id="KW-1185">Reference proteome</keyword>
<dbReference type="AlphaFoldDB" id="A0A8E2EEY9"/>
<dbReference type="EMBL" id="KV744883">
    <property type="protein sequence ID" value="OCK82613.1"/>
    <property type="molecule type" value="Genomic_DNA"/>
</dbReference>
<proteinExistence type="predicted"/>
<accession>A0A8E2EEY9</accession>
<dbReference type="Proteomes" id="UP000250266">
    <property type="component" value="Unassembled WGS sequence"/>
</dbReference>